<comment type="caution">
    <text evidence="2">The sequence shown here is derived from an EMBL/GenBank/DDBJ whole genome shotgun (WGS) entry which is preliminary data.</text>
</comment>
<organism evidence="2">
    <name type="scientific">Ignisphaera aggregans</name>
    <dbReference type="NCBI Taxonomy" id="334771"/>
    <lineage>
        <taxon>Archaea</taxon>
        <taxon>Thermoproteota</taxon>
        <taxon>Thermoprotei</taxon>
        <taxon>Desulfurococcales</taxon>
        <taxon>Desulfurococcaceae</taxon>
        <taxon>Ignisphaera</taxon>
    </lineage>
</organism>
<evidence type="ECO:0000256" key="1">
    <source>
        <dbReference type="SAM" id="Phobius"/>
    </source>
</evidence>
<sequence length="98" mass="11045">MTLQELSAIIAVFNSIIIAVLIAMLGIVKNIENYIHSIASKELLTCHEETPIRRGPSKASSANEEMLQSEGFIQINEKGEQIVIKDPYIEKMRKLYRA</sequence>
<feature type="transmembrane region" description="Helical" evidence="1">
    <location>
        <begin position="6"/>
        <end position="28"/>
    </location>
</feature>
<dbReference type="AlphaFoldDB" id="A0A7C5Z4Y8"/>
<name>A0A7C5Z4Y8_9CREN</name>
<dbReference type="EMBL" id="DRUB01000078">
    <property type="protein sequence ID" value="HHR96036.1"/>
    <property type="molecule type" value="Genomic_DNA"/>
</dbReference>
<keyword evidence="1" id="KW-1133">Transmembrane helix</keyword>
<protein>
    <submittedName>
        <fullName evidence="2">Uncharacterized protein</fullName>
    </submittedName>
</protein>
<evidence type="ECO:0000313" key="2">
    <source>
        <dbReference type="EMBL" id="HHR96036.1"/>
    </source>
</evidence>
<gene>
    <name evidence="2" type="ORF">ENL47_04305</name>
</gene>
<reference evidence="2" key="1">
    <citation type="journal article" date="2020" name="mSystems">
        <title>Genome- and Community-Level Interaction Insights into Carbon Utilization and Element Cycling Functions of Hydrothermarchaeota in Hydrothermal Sediment.</title>
        <authorList>
            <person name="Zhou Z."/>
            <person name="Liu Y."/>
            <person name="Xu W."/>
            <person name="Pan J."/>
            <person name="Luo Z.H."/>
            <person name="Li M."/>
        </authorList>
    </citation>
    <scope>NUCLEOTIDE SEQUENCE [LARGE SCALE GENOMIC DNA]</scope>
    <source>
        <strain evidence="2">SpSt-1</strain>
    </source>
</reference>
<accession>A0A7C5Z4Y8</accession>
<proteinExistence type="predicted"/>
<keyword evidence="1" id="KW-0812">Transmembrane</keyword>
<keyword evidence="1" id="KW-0472">Membrane</keyword>